<feature type="transmembrane region" description="Helical" evidence="1">
    <location>
        <begin position="86"/>
        <end position="107"/>
    </location>
</feature>
<keyword evidence="1" id="KW-0812">Transmembrane</keyword>
<proteinExistence type="predicted"/>
<dbReference type="RefSeq" id="WP_191054500.1">
    <property type="nucleotide sequence ID" value="NZ_JACXRZ010000028.1"/>
</dbReference>
<dbReference type="Proteomes" id="UP000653231">
    <property type="component" value="Unassembled WGS sequence"/>
</dbReference>
<evidence type="ECO:0000313" key="3">
    <source>
        <dbReference type="Proteomes" id="UP000653231"/>
    </source>
</evidence>
<gene>
    <name evidence="2" type="ORF">IEQ31_29475</name>
</gene>
<evidence type="ECO:0000256" key="1">
    <source>
        <dbReference type="SAM" id="Phobius"/>
    </source>
</evidence>
<protein>
    <recommendedName>
        <fullName evidence="4">DUF2069 domain-containing protein</fullName>
    </recommendedName>
</protein>
<dbReference type="EMBL" id="JACXRZ010000028">
    <property type="protein sequence ID" value="MBD3147282.1"/>
    <property type="molecule type" value="Genomic_DNA"/>
</dbReference>
<feature type="transmembrane region" description="Helical" evidence="1">
    <location>
        <begin position="33"/>
        <end position="50"/>
    </location>
</feature>
<reference evidence="2 3" key="1">
    <citation type="submission" date="2020-09" db="EMBL/GenBank/DDBJ databases">
        <title>Actinomycete isolated from the Camponotus japonicus Mayr.</title>
        <authorList>
            <person name="Gong X."/>
        </authorList>
    </citation>
    <scope>NUCLEOTIDE SEQUENCE [LARGE SCALE GENOMIC DNA]</scope>
    <source>
        <strain evidence="2 3">2C-HV3</strain>
    </source>
</reference>
<organism evidence="2 3">
    <name type="scientific">Microbispora bryophytorum subsp. camponoti</name>
    <dbReference type="NCBI Taxonomy" id="1677852"/>
    <lineage>
        <taxon>Bacteria</taxon>
        <taxon>Bacillati</taxon>
        <taxon>Actinomycetota</taxon>
        <taxon>Actinomycetes</taxon>
        <taxon>Streptosporangiales</taxon>
        <taxon>Streptosporangiaceae</taxon>
        <taxon>Microbispora</taxon>
    </lineage>
</organism>
<comment type="caution">
    <text evidence="2">The sequence shown here is derived from an EMBL/GenBank/DDBJ whole genome shotgun (WGS) entry which is preliminary data.</text>
</comment>
<keyword evidence="1" id="KW-1133">Transmembrane helix</keyword>
<evidence type="ECO:0000313" key="2">
    <source>
        <dbReference type="EMBL" id="MBD3147282.1"/>
    </source>
</evidence>
<feature type="transmembrane region" description="Helical" evidence="1">
    <location>
        <begin position="55"/>
        <end position="74"/>
    </location>
</feature>
<keyword evidence="3" id="KW-1185">Reference proteome</keyword>
<name>A0ABR8LB92_9ACTN</name>
<sequence length="128" mass="13890">MKLPVKAALVGLSIGVADVLVNHYGPEDDFSGAMWVLFTPFPLGMLLAWVTRLPLWGLVAAVAPFPMFLLYGWISATPFGVELDSWLGRLELLTTGVATYLVTALVASEMRRSGTLRGHMDAENAGKR</sequence>
<accession>A0ABR8LB92</accession>
<keyword evidence="1" id="KW-0472">Membrane</keyword>
<evidence type="ECO:0008006" key="4">
    <source>
        <dbReference type="Google" id="ProtNLM"/>
    </source>
</evidence>